<evidence type="ECO:0000313" key="5">
    <source>
        <dbReference type="EMBL" id="KAJ3181234.1"/>
    </source>
</evidence>
<feature type="compositionally biased region" description="Basic residues" evidence="3">
    <location>
        <begin position="221"/>
        <end position="231"/>
    </location>
</feature>
<dbReference type="PANTHER" id="PTHR31684">
    <property type="entry name" value="COILED-COIL DOMAIN-CONTAINING PROTEIN 43"/>
    <property type="match status" value="1"/>
</dbReference>
<reference evidence="5" key="1">
    <citation type="submission" date="2020-05" db="EMBL/GenBank/DDBJ databases">
        <title>Phylogenomic resolution of chytrid fungi.</title>
        <authorList>
            <person name="Stajich J.E."/>
            <person name="Amses K."/>
            <person name="Simmons R."/>
            <person name="Seto K."/>
            <person name="Myers J."/>
            <person name="Bonds A."/>
            <person name="Quandt C.A."/>
            <person name="Barry K."/>
            <person name="Liu P."/>
            <person name="Grigoriev I."/>
            <person name="Longcore J.E."/>
            <person name="James T.Y."/>
        </authorList>
    </citation>
    <scope>NUCLEOTIDE SEQUENCE</scope>
    <source>
        <strain evidence="5">JEL0379</strain>
    </source>
</reference>
<feature type="compositionally biased region" description="Gly residues" evidence="3">
    <location>
        <begin position="153"/>
        <end position="170"/>
    </location>
</feature>
<evidence type="ECO:0000256" key="3">
    <source>
        <dbReference type="SAM" id="MobiDB-lite"/>
    </source>
</evidence>
<keyword evidence="2" id="KW-0175">Coiled coil</keyword>
<sequence length="231" mass="25363">MDAEEDWDSWLAAKLEKDLAIADEAFAEYITQLCSEDTMEDDERREVIVEFLDEASAGQPVAPCVDEILAKHAERQAAAAAREKEDRAKSLHEAKQRELEALQADTAADPSSAAAGGGKKKVLSLEEKLARDRLLALYGYESEDHEGDDAEGKSGGDGSAGAASGGGGDPNGLLMKNDNAERVRAEEQAKKAKAQAEHQKNVQRNKENVEKQKAEREKEKKRTVKKEKRRM</sequence>
<feature type="region of interest" description="Disordered" evidence="3">
    <location>
        <begin position="140"/>
        <end position="231"/>
    </location>
</feature>
<feature type="compositionally biased region" description="Basic and acidic residues" evidence="3">
    <location>
        <begin position="76"/>
        <end position="100"/>
    </location>
</feature>
<comment type="similarity">
    <text evidence="1">Belongs to the CCDC43 family.</text>
</comment>
<proteinExistence type="inferred from homology"/>
<dbReference type="AlphaFoldDB" id="A0AAD5XNZ3"/>
<evidence type="ECO:0000256" key="1">
    <source>
        <dbReference type="ARBA" id="ARBA00005305"/>
    </source>
</evidence>
<feature type="compositionally biased region" description="Basic and acidic residues" evidence="3">
    <location>
        <begin position="178"/>
        <end position="220"/>
    </location>
</feature>
<dbReference type="EMBL" id="JADGJQ010000013">
    <property type="protein sequence ID" value="KAJ3181234.1"/>
    <property type="molecule type" value="Genomic_DNA"/>
</dbReference>
<protein>
    <recommendedName>
        <fullName evidence="4">CCDC43 PWI-like domain-containing protein</fullName>
    </recommendedName>
</protein>
<dbReference type="PANTHER" id="PTHR31684:SF2">
    <property type="entry name" value="COILED-COIL DOMAIN-CONTAINING PROTEIN 43"/>
    <property type="match status" value="1"/>
</dbReference>
<organism evidence="5 6">
    <name type="scientific">Geranomyces variabilis</name>
    <dbReference type="NCBI Taxonomy" id="109894"/>
    <lineage>
        <taxon>Eukaryota</taxon>
        <taxon>Fungi</taxon>
        <taxon>Fungi incertae sedis</taxon>
        <taxon>Chytridiomycota</taxon>
        <taxon>Chytridiomycota incertae sedis</taxon>
        <taxon>Chytridiomycetes</taxon>
        <taxon>Spizellomycetales</taxon>
        <taxon>Powellomycetaceae</taxon>
        <taxon>Geranomyces</taxon>
    </lineage>
</organism>
<dbReference type="Proteomes" id="UP001212152">
    <property type="component" value="Unassembled WGS sequence"/>
</dbReference>
<keyword evidence="6" id="KW-1185">Reference proteome</keyword>
<evidence type="ECO:0000259" key="4">
    <source>
        <dbReference type="Pfam" id="PF26091"/>
    </source>
</evidence>
<evidence type="ECO:0000256" key="2">
    <source>
        <dbReference type="ARBA" id="ARBA00023054"/>
    </source>
</evidence>
<accession>A0AAD5XNZ3</accession>
<dbReference type="InterPro" id="IPR058771">
    <property type="entry name" value="PWI_CCDC43"/>
</dbReference>
<gene>
    <name evidence="5" type="ORF">HDU87_001363</name>
</gene>
<dbReference type="Pfam" id="PF26091">
    <property type="entry name" value="PWI_CCDC43"/>
    <property type="match status" value="1"/>
</dbReference>
<dbReference type="InterPro" id="IPR037666">
    <property type="entry name" value="CCDC43"/>
</dbReference>
<feature type="domain" description="CCDC43 PWI-like" evidence="4">
    <location>
        <begin position="2"/>
        <end position="76"/>
    </location>
</feature>
<evidence type="ECO:0000313" key="6">
    <source>
        <dbReference type="Proteomes" id="UP001212152"/>
    </source>
</evidence>
<feature type="region of interest" description="Disordered" evidence="3">
    <location>
        <begin position="76"/>
        <end position="122"/>
    </location>
</feature>
<name>A0AAD5XNZ3_9FUNG</name>
<comment type="caution">
    <text evidence="5">The sequence shown here is derived from an EMBL/GenBank/DDBJ whole genome shotgun (WGS) entry which is preliminary data.</text>
</comment>